<dbReference type="Proteomes" id="UP000001026">
    <property type="component" value="Chromosome"/>
</dbReference>
<dbReference type="AlphaFoldDB" id="Q7V1E0"/>
<protein>
    <submittedName>
        <fullName evidence="1">Uncharacterized protein</fullName>
    </submittedName>
</protein>
<reference evidence="1 2" key="1">
    <citation type="journal article" date="2003" name="Nature">
        <title>Genome divergence in two Prochlorococcus ecotypes reflects oceanic niche differentiation.</title>
        <authorList>
            <person name="Rocap G."/>
            <person name="Larimer F.W."/>
            <person name="Lamerdin J.E."/>
            <person name="Malfatti S."/>
            <person name="Chain P."/>
            <person name="Ahlgren N.A."/>
            <person name="Arellano A."/>
            <person name="Coleman M."/>
            <person name="Hauser L."/>
            <person name="Hess W.R."/>
            <person name="Johnson Z.I."/>
            <person name="Land M.L."/>
            <person name="Lindell D."/>
            <person name="Post A.F."/>
            <person name="Regala W."/>
            <person name="Shah M."/>
            <person name="Shaw S.L."/>
            <person name="Steglich C."/>
            <person name="Sullivan M.B."/>
            <person name="Ting C.S."/>
            <person name="Tolonen A."/>
            <person name="Webb E.A."/>
            <person name="Zinser E.R."/>
            <person name="Chisholm S.W."/>
        </authorList>
    </citation>
    <scope>NUCLEOTIDE SEQUENCE [LARGE SCALE GENOMIC DNA]</scope>
    <source>
        <strain evidence="2">CCMP1986 / NIES-2087 / MED4</strain>
    </source>
</reference>
<organism evidence="1 2">
    <name type="scientific">Prochlorococcus marinus subsp. pastoris (strain CCMP1986 / NIES-2087 / MED4)</name>
    <dbReference type="NCBI Taxonomy" id="59919"/>
    <lineage>
        <taxon>Bacteria</taxon>
        <taxon>Bacillati</taxon>
        <taxon>Cyanobacteriota</taxon>
        <taxon>Cyanophyceae</taxon>
        <taxon>Synechococcales</taxon>
        <taxon>Prochlorococcaceae</taxon>
        <taxon>Prochlorococcus</taxon>
    </lineage>
</organism>
<evidence type="ECO:0000313" key="1">
    <source>
        <dbReference type="EMBL" id="CAE19393.1"/>
    </source>
</evidence>
<proteinExistence type="predicted"/>
<dbReference type="EMBL" id="BX548174">
    <property type="protein sequence ID" value="CAE19393.1"/>
    <property type="molecule type" value="Genomic_DNA"/>
</dbReference>
<gene>
    <name evidence="1" type="ordered locus">PMM0934</name>
</gene>
<name>Q7V1E0_PROMP</name>
<dbReference type="KEGG" id="pmm:PMM0934"/>
<sequence length="117" mass="13329">MFKLNVHLISLLNSMGLSKKNLGKLNTFIKNNNLVSNNNSIEKPQESNNASKVEDPSKIFYSIIDNSDNINETSAANQLLKQSEDVFHNINSRKTNTSENLSTEEELYDEFNYLLDE</sequence>
<dbReference type="STRING" id="59919.PMM0934"/>
<evidence type="ECO:0000313" key="2">
    <source>
        <dbReference type="Proteomes" id="UP000001026"/>
    </source>
</evidence>
<dbReference type="RefSeq" id="WP_011132567.1">
    <property type="nucleotide sequence ID" value="NC_005072.1"/>
</dbReference>
<accession>Q7V1E0</accession>
<dbReference type="HOGENOM" id="CLU_2168751_0_0_3"/>